<dbReference type="GO" id="GO:0006886">
    <property type="term" value="P:intracellular protein transport"/>
    <property type="evidence" value="ECO:0000318"/>
    <property type="project" value="GO_Central"/>
</dbReference>
<dbReference type="GO" id="GO:0006888">
    <property type="term" value="P:endoplasmic reticulum to Golgi vesicle-mediated transport"/>
    <property type="evidence" value="ECO:0000318"/>
    <property type="project" value="GO_Central"/>
</dbReference>
<dbReference type="SMR" id="A2EUM0"/>
<dbReference type="InterPro" id="IPR036322">
    <property type="entry name" value="WD40_repeat_dom_sf"/>
</dbReference>
<dbReference type="VEuPathDB" id="TrichDB:TVAG_145380"/>
<proteinExistence type="predicted"/>
<reference evidence="1" key="1">
    <citation type="submission" date="2006-10" db="EMBL/GenBank/DDBJ databases">
        <authorList>
            <person name="Amadeo P."/>
            <person name="Zhao Q."/>
            <person name="Wortman J."/>
            <person name="Fraser-Liggett C."/>
            <person name="Carlton J."/>
        </authorList>
    </citation>
    <scope>NUCLEOTIDE SEQUENCE</scope>
    <source>
        <strain evidence="1">G3</strain>
    </source>
</reference>
<dbReference type="Proteomes" id="UP000001542">
    <property type="component" value="Unassembled WGS sequence"/>
</dbReference>
<dbReference type="RefSeq" id="XP_001315892.1">
    <property type="nucleotide sequence ID" value="XM_001315857.1"/>
</dbReference>
<protein>
    <submittedName>
        <fullName evidence="1">Uncharacterized protein</fullName>
    </submittedName>
</protein>
<dbReference type="VEuPathDB" id="TrichDB:TVAGG3_0547400"/>
<dbReference type="GO" id="GO:0030126">
    <property type="term" value="C:COPI vesicle coat"/>
    <property type="evidence" value="ECO:0000318"/>
    <property type="project" value="GO_Central"/>
</dbReference>
<dbReference type="KEGG" id="tva:4761515"/>
<organism evidence="1 2">
    <name type="scientific">Trichomonas vaginalis (strain ATCC PRA-98 / G3)</name>
    <dbReference type="NCBI Taxonomy" id="412133"/>
    <lineage>
        <taxon>Eukaryota</taxon>
        <taxon>Metamonada</taxon>
        <taxon>Parabasalia</taxon>
        <taxon>Trichomonadida</taxon>
        <taxon>Trichomonadidae</taxon>
        <taxon>Trichomonas</taxon>
    </lineage>
</organism>
<dbReference type="GO" id="GO:0006891">
    <property type="term" value="P:intra-Golgi vesicle-mediated transport"/>
    <property type="evidence" value="ECO:0000318"/>
    <property type="project" value="GO_Central"/>
</dbReference>
<accession>A2EUM0</accession>
<evidence type="ECO:0000313" key="2">
    <source>
        <dbReference type="Proteomes" id="UP000001542"/>
    </source>
</evidence>
<name>A2EUM0_TRIV3</name>
<dbReference type="EMBL" id="DS113498">
    <property type="protein sequence ID" value="EAY03669.1"/>
    <property type="molecule type" value="Genomic_DNA"/>
</dbReference>
<dbReference type="AlphaFoldDB" id="A2EUM0"/>
<dbReference type="SUPFAM" id="SSF50978">
    <property type="entry name" value="WD40 repeat-like"/>
    <property type="match status" value="1"/>
</dbReference>
<dbReference type="GO" id="GO:0006890">
    <property type="term" value="P:retrograde vesicle-mediated transport, Golgi to endoplasmic reticulum"/>
    <property type="evidence" value="ECO:0000318"/>
    <property type="project" value="GO_Central"/>
</dbReference>
<evidence type="ECO:0000313" key="1">
    <source>
        <dbReference type="EMBL" id="EAY03669.1"/>
    </source>
</evidence>
<dbReference type="InParanoid" id="A2EUM0"/>
<gene>
    <name evidence="1" type="ORF">TVAG_145380</name>
</gene>
<sequence length="308" mass="35039">MFFGFNTKVIGPKENKIIPDDFPGFTDGICSNGNQIALYSADKKSIFLINIDKLDWNRLKLAASENQKVQFRNILWIEENTKLLAILKNMIIIYSIESGEAIAKNGIESENNSYIDAVVHEGLIYVLHSQKTIRIYDTNLEKVQDVEIDYEPSAICNFGNIFVIGCQNGKVLIFEKGETFEKTNEFRATASPIENIQMTEDKLFISSKSDNVLWNNKFVPQFSVKSISQIIYTDPTLKFGLSLTQGKLYFHKIAKGNKSETSAVLPLNCDGLIEKPYFQWLDENTLRAFVVTPMKLFVIMFEKPADKN</sequence>
<reference evidence="1" key="2">
    <citation type="journal article" date="2007" name="Science">
        <title>Draft genome sequence of the sexually transmitted pathogen Trichomonas vaginalis.</title>
        <authorList>
            <person name="Carlton J.M."/>
            <person name="Hirt R.P."/>
            <person name="Silva J.C."/>
            <person name="Delcher A.L."/>
            <person name="Schatz M."/>
            <person name="Zhao Q."/>
            <person name="Wortman J.R."/>
            <person name="Bidwell S.L."/>
            <person name="Alsmark U.C.M."/>
            <person name="Besteiro S."/>
            <person name="Sicheritz-Ponten T."/>
            <person name="Noel C.J."/>
            <person name="Dacks J.B."/>
            <person name="Foster P.G."/>
            <person name="Simillion C."/>
            <person name="Van de Peer Y."/>
            <person name="Miranda-Saavedra D."/>
            <person name="Barton G.J."/>
            <person name="Westrop G.D."/>
            <person name="Mueller S."/>
            <person name="Dessi D."/>
            <person name="Fiori P.L."/>
            <person name="Ren Q."/>
            <person name="Paulsen I."/>
            <person name="Zhang H."/>
            <person name="Bastida-Corcuera F.D."/>
            <person name="Simoes-Barbosa A."/>
            <person name="Brown M.T."/>
            <person name="Hayes R.D."/>
            <person name="Mukherjee M."/>
            <person name="Okumura C.Y."/>
            <person name="Schneider R."/>
            <person name="Smith A.J."/>
            <person name="Vanacova S."/>
            <person name="Villalvazo M."/>
            <person name="Haas B.J."/>
            <person name="Pertea M."/>
            <person name="Feldblyum T.V."/>
            <person name="Utterback T.R."/>
            <person name="Shu C.L."/>
            <person name="Osoegawa K."/>
            <person name="de Jong P.J."/>
            <person name="Hrdy I."/>
            <person name="Horvathova L."/>
            <person name="Zubacova Z."/>
            <person name="Dolezal P."/>
            <person name="Malik S.B."/>
            <person name="Logsdon J.M. Jr."/>
            <person name="Henze K."/>
            <person name="Gupta A."/>
            <person name="Wang C.C."/>
            <person name="Dunne R.L."/>
            <person name="Upcroft J.A."/>
            <person name="Upcroft P."/>
            <person name="White O."/>
            <person name="Salzberg S.L."/>
            <person name="Tang P."/>
            <person name="Chiu C.-H."/>
            <person name="Lee Y.-S."/>
            <person name="Embley T.M."/>
            <person name="Coombs G.H."/>
            <person name="Mottram J.C."/>
            <person name="Tachezy J."/>
            <person name="Fraser-Liggett C.M."/>
            <person name="Johnson P.J."/>
        </authorList>
    </citation>
    <scope>NUCLEOTIDE SEQUENCE [LARGE SCALE GENOMIC DNA]</scope>
    <source>
        <strain evidence="1">G3</strain>
    </source>
</reference>
<keyword evidence="2" id="KW-1185">Reference proteome</keyword>